<evidence type="ECO:0000313" key="2">
    <source>
        <dbReference type="Proteomes" id="UP000694620"/>
    </source>
</evidence>
<reference evidence="1" key="2">
    <citation type="submission" date="2025-08" db="UniProtKB">
        <authorList>
            <consortium name="Ensembl"/>
        </authorList>
    </citation>
    <scope>IDENTIFICATION</scope>
</reference>
<protein>
    <submittedName>
        <fullName evidence="1">Uncharacterized protein</fullName>
    </submittedName>
</protein>
<keyword evidence="2" id="KW-1185">Reference proteome</keyword>
<reference evidence="1" key="1">
    <citation type="submission" date="2021-06" db="EMBL/GenBank/DDBJ databases">
        <authorList>
            <consortium name="Wellcome Sanger Institute Data Sharing"/>
        </authorList>
    </citation>
    <scope>NUCLEOTIDE SEQUENCE [LARGE SCALE GENOMIC DNA]</scope>
</reference>
<reference evidence="1" key="3">
    <citation type="submission" date="2025-09" db="UniProtKB">
        <authorList>
            <consortium name="Ensembl"/>
        </authorList>
    </citation>
    <scope>IDENTIFICATION</scope>
</reference>
<dbReference type="PANTHER" id="PTHR33626:SF2">
    <property type="match status" value="1"/>
</dbReference>
<organism evidence="1 2">
    <name type="scientific">Erpetoichthys calabaricus</name>
    <name type="common">Rope fish</name>
    <name type="synonym">Calamoichthys calabaricus</name>
    <dbReference type="NCBI Taxonomy" id="27687"/>
    <lineage>
        <taxon>Eukaryota</taxon>
        <taxon>Metazoa</taxon>
        <taxon>Chordata</taxon>
        <taxon>Craniata</taxon>
        <taxon>Vertebrata</taxon>
        <taxon>Euteleostomi</taxon>
        <taxon>Actinopterygii</taxon>
        <taxon>Polypteriformes</taxon>
        <taxon>Polypteridae</taxon>
        <taxon>Erpetoichthys</taxon>
    </lineage>
</organism>
<accession>A0A8C4X481</accession>
<proteinExistence type="predicted"/>
<sequence>MQMQLMRFSNNRSDLETLFVMSLDVRSCTCTTLNRSTCVHLTQRSMGKLLNPICDDDRGLQLFPLNEKFPVSAGHNPAMIKSLPFEKNACCRNAHSFWRGF</sequence>
<dbReference type="Ensembl" id="ENSECRT00000003666.1">
    <property type="protein sequence ID" value="ENSECRP00000003606.1"/>
    <property type="gene ID" value="ENSECRG00000002471.1"/>
</dbReference>
<evidence type="ECO:0000313" key="1">
    <source>
        <dbReference type="Ensembl" id="ENSECRP00000003606.1"/>
    </source>
</evidence>
<dbReference type="Proteomes" id="UP000694620">
    <property type="component" value="Chromosome 4"/>
</dbReference>
<dbReference type="GeneTree" id="ENSGT01080000258702"/>
<dbReference type="PANTHER" id="PTHR33626">
    <property type="entry name" value="ZGC:158463"/>
    <property type="match status" value="1"/>
</dbReference>
<dbReference type="AlphaFoldDB" id="A0A8C4X481"/>
<name>A0A8C4X481_ERPCA</name>